<evidence type="ECO:0000259" key="1">
    <source>
        <dbReference type="PROSITE" id="PS50181"/>
    </source>
</evidence>
<dbReference type="AlphaFoldDB" id="A0A8H4XG00"/>
<dbReference type="SUPFAM" id="SSF81383">
    <property type="entry name" value="F-box domain"/>
    <property type="match status" value="1"/>
</dbReference>
<dbReference type="InterPro" id="IPR001810">
    <property type="entry name" value="F-box_dom"/>
</dbReference>
<organism evidence="2 3">
    <name type="scientific">Fusarium sarcochroum</name>
    <dbReference type="NCBI Taxonomy" id="1208366"/>
    <lineage>
        <taxon>Eukaryota</taxon>
        <taxon>Fungi</taxon>
        <taxon>Dikarya</taxon>
        <taxon>Ascomycota</taxon>
        <taxon>Pezizomycotina</taxon>
        <taxon>Sordariomycetes</taxon>
        <taxon>Hypocreomycetidae</taxon>
        <taxon>Hypocreales</taxon>
        <taxon>Nectriaceae</taxon>
        <taxon>Fusarium</taxon>
        <taxon>Fusarium lateritium species complex</taxon>
    </lineage>
</organism>
<dbReference type="OrthoDB" id="3927840at2759"/>
<dbReference type="Proteomes" id="UP000622797">
    <property type="component" value="Unassembled WGS sequence"/>
</dbReference>
<protein>
    <recommendedName>
        <fullName evidence="1">F-box domain-containing protein</fullName>
    </recommendedName>
</protein>
<reference evidence="2" key="2">
    <citation type="submission" date="2020-05" db="EMBL/GenBank/DDBJ databases">
        <authorList>
            <person name="Kim H.-S."/>
            <person name="Proctor R.H."/>
            <person name="Brown D.W."/>
        </authorList>
    </citation>
    <scope>NUCLEOTIDE SEQUENCE</scope>
    <source>
        <strain evidence="2">NRRL 20472</strain>
    </source>
</reference>
<feature type="domain" description="F-box" evidence="1">
    <location>
        <begin position="1"/>
        <end position="46"/>
    </location>
</feature>
<evidence type="ECO:0000313" key="2">
    <source>
        <dbReference type="EMBL" id="KAF4972724.1"/>
    </source>
</evidence>
<keyword evidence="3" id="KW-1185">Reference proteome</keyword>
<sequence>MAALDLMPCEILLDIIRDSSPQELCRLSYTCKRLEGIAGSCLWKNIELHEEGYHESSAELNDPPPFRPPRRFYHSSKRKGWHSDIGERAEKLFTVLQTLRTNDEKRLRELTGRVKNLCTVIEQNWRPDENEVTNPVSAWNLLPYFTNLEILELHGSSDISAWKGMSGTAIQAPPLTKLRFAKLFAYIPRSVATYVLRSGTMLERLELGILDLPVPSKIGIGGGEDLNYGNPIVNGGGVIPRPLGDFYPHGSVSFPKLRHLYLCQPCNSCEDYFGQHNIWSICAEQAALETWRRILLSSGQTLETLVLEQRPGAGVEENEGFSEEEFLNTGASGAGNRALVEKLGDMFLEKATFPRLKQMYLYGFIARPYLRGRPSGATPAGWLMHGLEAQGIACEARRGKWCLFDQESGAASWAKWSGEGNWNIHDGYMGIRWYSLLARV</sequence>
<evidence type="ECO:0000313" key="3">
    <source>
        <dbReference type="Proteomes" id="UP000622797"/>
    </source>
</evidence>
<dbReference type="EMBL" id="JABEXW010000048">
    <property type="protein sequence ID" value="KAF4972724.1"/>
    <property type="molecule type" value="Genomic_DNA"/>
</dbReference>
<accession>A0A8H4XG00</accession>
<dbReference type="Pfam" id="PF12937">
    <property type="entry name" value="F-box-like"/>
    <property type="match status" value="1"/>
</dbReference>
<name>A0A8H4XG00_9HYPO</name>
<dbReference type="InterPro" id="IPR036047">
    <property type="entry name" value="F-box-like_dom_sf"/>
</dbReference>
<dbReference type="PROSITE" id="PS50181">
    <property type="entry name" value="FBOX"/>
    <property type="match status" value="1"/>
</dbReference>
<gene>
    <name evidence="2" type="ORF">FSARC_761</name>
</gene>
<reference evidence="2" key="1">
    <citation type="journal article" date="2020" name="BMC Genomics">
        <title>Correction to: Identification and distribution of gene clusters required for synthesis of sphingolipid metabolism inhibitors in diverse species of the filamentous fungus Fusarium.</title>
        <authorList>
            <person name="Kim H.S."/>
            <person name="Lohmar J.M."/>
            <person name="Busman M."/>
            <person name="Brown D.W."/>
            <person name="Naumann T.A."/>
            <person name="Divon H.H."/>
            <person name="Lysoe E."/>
            <person name="Uhlig S."/>
            <person name="Proctor R.H."/>
        </authorList>
    </citation>
    <scope>NUCLEOTIDE SEQUENCE</scope>
    <source>
        <strain evidence="2">NRRL 20472</strain>
    </source>
</reference>
<comment type="caution">
    <text evidence="2">The sequence shown here is derived from an EMBL/GenBank/DDBJ whole genome shotgun (WGS) entry which is preliminary data.</text>
</comment>
<proteinExistence type="predicted"/>